<evidence type="ECO:0000313" key="2">
    <source>
        <dbReference type="Proteomes" id="UP000724874"/>
    </source>
</evidence>
<keyword evidence="2" id="KW-1185">Reference proteome</keyword>
<protein>
    <submittedName>
        <fullName evidence="1">Uncharacterized protein</fullName>
    </submittedName>
</protein>
<comment type="caution">
    <text evidence="1">The sequence shown here is derived from an EMBL/GenBank/DDBJ whole genome shotgun (WGS) entry which is preliminary data.</text>
</comment>
<dbReference type="Proteomes" id="UP000724874">
    <property type="component" value="Unassembled WGS sequence"/>
</dbReference>
<name>A0A9P5THE4_GYMJU</name>
<sequence length="223" mass="24961">MSLPRFQDYASPPPHLTFSTNHFGSLTIASATELSYPTIALIGSVVSATFSDEIPGSGSATVITPNEVIPTYSDLTNITASIEDAFLNGMRSVIVKFRYIGLKICLELIWNCSNFLPAIEAYQHLLTHLQSLTFNLGPALKTLEDLLITSKIQGFFVSDFELYKLKCLLGESWLEEDVFNALLEFSYFYKAYHTLTTSPKPPLPDLMQLWPMEVPQQSTHQKL</sequence>
<evidence type="ECO:0000313" key="1">
    <source>
        <dbReference type="EMBL" id="KAF8876525.1"/>
    </source>
</evidence>
<gene>
    <name evidence="1" type="ORF">CPB84DRAFT_1817681</name>
</gene>
<reference evidence="1" key="1">
    <citation type="submission" date="2020-11" db="EMBL/GenBank/DDBJ databases">
        <authorList>
            <consortium name="DOE Joint Genome Institute"/>
            <person name="Ahrendt S."/>
            <person name="Riley R."/>
            <person name="Andreopoulos W."/>
            <person name="LaButti K."/>
            <person name="Pangilinan J."/>
            <person name="Ruiz-duenas F.J."/>
            <person name="Barrasa J.M."/>
            <person name="Sanchez-Garcia M."/>
            <person name="Camarero S."/>
            <person name="Miyauchi S."/>
            <person name="Serrano A."/>
            <person name="Linde D."/>
            <person name="Babiker R."/>
            <person name="Drula E."/>
            <person name="Ayuso-Fernandez I."/>
            <person name="Pacheco R."/>
            <person name="Padilla G."/>
            <person name="Ferreira P."/>
            <person name="Barriuso J."/>
            <person name="Kellner H."/>
            <person name="Castanera R."/>
            <person name="Alfaro M."/>
            <person name="Ramirez L."/>
            <person name="Pisabarro A.G."/>
            <person name="Kuo A."/>
            <person name="Tritt A."/>
            <person name="Lipzen A."/>
            <person name="He G."/>
            <person name="Yan M."/>
            <person name="Ng V."/>
            <person name="Cullen D."/>
            <person name="Martin F."/>
            <person name="Rosso M.-N."/>
            <person name="Henrissat B."/>
            <person name="Hibbett D."/>
            <person name="Martinez A.T."/>
            <person name="Grigoriev I.V."/>
        </authorList>
    </citation>
    <scope>NUCLEOTIDE SEQUENCE</scope>
    <source>
        <strain evidence="1">AH 44721</strain>
    </source>
</reference>
<dbReference type="EMBL" id="JADNYJ010000181">
    <property type="protein sequence ID" value="KAF8876525.1"/>
    <property type="molecule type" value="Genomic_DNA"/>
</dbReference>
<proteinExistence type="predicted"/>
<dbReference type="AlphaFoldDB" id="A0A9P5THE4"/>
<organism evidence="1 2">
    <name type="scientific">Gymnopilus junonius</name>
    <name type="common">Spectacular rustgill mushroom</name>
    <name type="synonym">Gymnopilus spectabilis subsp. junonius</name>
    <dbReference type="NCBI Taxonomy" id="109634"/>
    <lineage>
        <taxon>Eukaryota</taxon>
        <taxon>Fungi</taxon>
        <taxon>Dikarya</taxon>
        <taxon>Basidiomycota</taxon>
        <taxon>Agaricomycotina</taxon>
        <taxon>Agaricomycetes</taxon>
        <taxon>Agaricomycetidae</taxon>
        <taxon>Agaricales</taxon>
        <taxon>Agaricineae</taxon>
        <taxon>Hymenogastraceae</taxon>
        <taxon>Gymnopilus</taxon>
    </lineage>
</organism>
<accession>A0A9P5THE4</accession>
<dbReference type="OrthoDB" id="3048892at2759"/>